<reference evidence="2 3" key="1">
    <citation type="submission" date="2024-06" db="EMBL/GenBank/DDBJ databases">
        <title>Complete genome of Phlyctema vagabunda strain 19-DSS-EL-015.</title>
        <authorList>
            <person name="Fiorenzani C."/>
        </authorList>
    </citation>
    <scope>NUCLEOTIDE SEQUENCE [LARGE SCALE GENOMIC DNA]</scope>
    <source>
        <strain evidence="2 3">19-DSS-EL-015</strain>
    </source>
</reference>
<evidence type="ECO:0000313" key="3">
    <source>
        <dbReference type="Proteomes" id="UP001629113"/>
    </source>
</evidence>
<dbReference type="EMBL" id="JBFCZG010000004">
    <property type="protein sequence ID" value="KAL3423588.1"/>
    <property type="molecule type" value="Genomic_DNA"/>
</dbReference>
<evidence type="ECO:0000313" key="2">
    <source>
        <dbReference type="EMBL" id="KAL3423588.1"/>
    </source>
</evidence>
<dbReference type="Pfam" id="PF11951">
    <property type="entry name" value="Fungal_trans_2"/>
    <property type="match status" value="1"/>
</dbReference>
<evidence type="ECO:0000256" key="1">
    <source>
        <dbReference type="SAM" id="MobiDB-lite"/>
    </source>
</evidence>
<feature type="region of interest" description="Disordered" evidence="1">
    <location>
        <begin position="39"/>
        <end position="111"/>
    </location>
</feature>
<feature type="compositionally biased region" description="Basic and acidic residues" evidence="1">
    <location>
        <begin position="87"/>
        <end position="96"/>
    </location>
</feature>
<dbReference type="PANTHER" id="PTHR37540:SF5">
    <property type="entry name" value="TRANSCRIPTION FACTOR DOMAIN-CONTAINING PROTEIN"/>
    <property type="match status" value="1"/>
</dbReference>
<proteinExistence type="predicted"/>
<dbReference type="Proteomes" id="UP001629113">
    <property type="component" value="Unassembled WGS sequence"/>
</dbReference>
<name>A0ABR4PJT0_9HELO</name>
<sequence>MRVGDQTLEFLTFTPDHADSRSQESRRLVRSHAIRDAIRRRRVQAAPGYKQAPVKRAAEVSKPLSEHTGRFRLNTAAKPSRKKNGTKKQDARKKEEVDEEPIVVKLQQDDSSTESLALDSVWDQGRSSISDFAGGALDPFEILPVKYGRRHKALHLYNDAVYRTNSFAFYPNQLFVSYAATDSAWLSATLSLITLYYDLRAGGEVSQECLFHRGEALRIVNERLSTSPEEISDGTIGAVAVLAHFDTTNGSHRSAATHFKGLVQMVSSRGGLLALEQNNLLQKTVGWYVMRPSGVPDF</sequence>
<gene>
    <name evidence="2" type="ORF">PVAG01_05335</name>
</gene>
<comment type="caution">
    <text evidence="2">The sequence shown here is derived from an EMBL/GenBank/DDBJ whole genome shotgun (WGS) entry which is preliminary data.</text>
</comment>
<dbReference type="InterPro" id="IPR021858">
    <property type="entry name" value="Fun_TF"/>
</dbReference>
<organism evidence="2 3">
    <name type="scientific">Phlyctema vagabunda</name>
    <dbReference type="NCBI Taxonomy" id="108571"/>
    <lineage>
        <taxon>Eukaryota</taxon>
        <taxon>Fungi</taxon>
        <taxon>Dikarya</taxon>
        <taxon>Ascomycota</taxon>
        <taxon>Pezizomycotina</taxon>
        <taxon>Leotiomycetes</taxon>
        <taxon>Helotiales</taxon>
        <taxon>Dermateaceae</taxon>
        <taxon>Phlyctema</taxon>
    </lineage>
</organism>
<keyword evidence="3" id="KW-1185">Reference proteome</keyword>
<accession>A0ABR4PJT0</accession>
<protein>
    <submittedName>
        <fullName evidence="2">Uncharacterized protein</fullName>
    </submittedName>
</protein>
<feature type="compositionally biased region" description="Basic and acidic residues" evidence="1">
    <location>
        <begin position="56"/>
        <end position="69"/>
    </location>
</feature>
<dbReference type="PANTHER" id="PTHR37540">
    <property type="entry name" value="TRANSCRIPTION FACTOR (ACR-2), PUTATIVE-RELATED-RELATED"/>
    <property type="match status" value="1"/>
</dbReference>